<reference evidence="4" key="2">
    <citation type="submission" date="2020-09" db="EMBL/GenBank/DDBJ databases">
        <authorList>
            <person name="Sun Q."/>
            <person name="Kim S."/>
        </authorList>
    </citation>
    <scope>NUCLEOTIDE SEQUENCE</scope>
    <source>
        <strain evidence="4">KCTC 12988</strain>
    </source>
</reference>
<evidence type="ECO:0000256" key="1">
    <source>
        <dbReference type="SAM" id="Phobius"/>
    </source>
</evidence>
<sequence length="264" mass="29393">MKLLQNALPALAALFWGSAIVYLYAAGRMGEFLVPKFHTITLLGGLGMIVLGLFVLLTLKEDSDCGHDHCDHGHDHHDQNPWVVLLLMILPLSAALATDTSSGFSLDVLERKGLYNNQFDSSAYSIPPFTKEMLEKSTPKNDEGRFQLPVSQLFFSAGDEEMMDVFSGVKIETEGQVVAERDNNLDGKRLRIYRTLMTCCAADAMVLGFPLEFKESVPVFQERSWVRVGGTLRYEELPEGIFPVFEVEKMEAIPPPNQGGFTGW</sequence>
<keyword evidence="1" id="KW-1133">Transmembrane helix</keyword>
<dbReference type="Proteomes" id="UP000644507">
    <property type="component" value="Unassembled WGS sequence"/>
</dbReference>
<evidence type="ECO:0000313" key="4">
    <source>
        <dbReference type="EMBL" id="GHC43877.1"/>
    </source>
</evidence>
<keyword evidence="5" id="KW-1185">Reference proteome</keyword>
<feature type="transmembrane region" description="Helical" evidence="1">
    <location>
        <begin position="37"/>
        <end position="59"/>
    </location>
</feature>
<proteinExistence type="predicted"/>
<gene>
    <name evidence="4" type="ORF">GCM10007100_06330</name>
</gene>
<feature type="domain" description="DUF1980" evidence="3">
    <location>
        <begin position="161"/>
        <end position="258"/>
    </location>
</feature>
<evidence type="ECO:0008006" key="6">
    <source>
        <dbReference type="Google" id="ProtNLM"/>
    </source>
</evidence>
<dbReference type="AlphaFoldDB" id="A0A918TF06"/>
<dbReference type="PANTHER" id="PTHR40047">
    <property type="entry name" value="UPF0703 PROTEIN YCGQ"/>
    <property type="match status" value="1"/>
</dbReference>
<dbReference type="InterPro" id="IPR052955">
    <property type="entry name" value="UPF0703_membrane_permease"/>
</dbReference>
<dbReference type="InterPro" id="IPR048493">
    <property type="entry name" value="DUF1980_N"/>
</dbReference>
<dbReference type="PANTHER" id="PTHR40047:SF1">
    <property type="entry name" value="UPF0703 PROTEIN YCGQ"/>
    <property type="match status" value="1"/>
</dbReference>
<feature type="transmembrane region" description="Helical" evidence="1">
    <location>
        <begin position="79"/>
        <end position="97"/>
    </location>
</feature>
<name>A0A918TF06_9BACT</name>
<evidence type="ECO:0000259" key="2">
    <source>
        <dbReference type="Pfam" id="PF09323"/>
    </source>
</evidence>
<dbReference type="InterPro" id="IPR048447">
    <property type="entry name" value="DUF1980_C"/>
</dbReference>
<protein>
    <recommendedName>
        <fullName evidence="6">TIGR03943 family protein</fullName>
    </recommendedName>
</protein>
<dbReference type="Pfam" id="PF09323">
    <property type="entry name" value="DUF1980"/>
    <property type="match status" value="1"/>
</dbReference>
<dbReference type="EMBL" id="BMXI01000002">
    <property type="protein sequence ID" value="GHC43877.1"/>
    <property type="molecule type" value="Genomic_DNA"/>
</dbReference>
<reference evidence="4" key="1">
    <citation type="journal article" date="2014" name="Int. J. Syst. Evol. Microbiol.">
        <title>Complete genome sequence of Corynebacterium casei LMG S-19264T (=DSM 44701T), isolated from a smear-ripened cheese.</title>
        <authorList>
            <consortium name="US DOE Joint Genome Institute (JGI-PGF)"/>
            <person name="Walter F."/>
            <person name="Albersmeier A."/>
            <person name="Kalinowski J."/>
            <person name="Ruckert C."/>
        </authorList>
    </citation>
    <scope>NUCLEOTIDE SEQUENCE</scope>
    <source>
        <strain evidence="4">KCTC 12988</strain>
    </source>
</reference>
<evidence type="ECO:0000259" key="3">
    <source>
        <dbReference type="Pfam" id="PF21537"/>
    </source>
</evidence>
<keyword evidence="1" id="KW-0812">Transmembrane</keyword>
<keyword evidence="1" id="KW-0472">Membrane</keyword>
<dbReference type="Pfam" id="PF21537">
    <property type="entry name" value="DUF1980_C"/>
    <property type="match status" value="1"/>
</dbReference>
<feature type="transmembrane region" description="Helical" evidence="1">
    <location>
        <begin position="6"/>
        <end position="25"/>
    </location>
</feature>
<organism evidence="4 5">
    <name type="scientific">Roseibacillus persicicus</name>
    <dbReference type="NCBI Taxonomy" id="454148"/>
    <lineage>
        <taxon>Bacteria</taxon>
        <taxon>Pseudomonadati</taxon>
        <taxon>Verrucomicrobiota</taxon>
        <taxon>Verrucomicrobiia</taxon>
        <taxon>Verrucomicrobiales</taxon>
        <taxon>Verrucomicrobiaceae</taxon>
        <taxon>Roseibacillus</taxon>
    </lineage>
</organism>
<evidence type="ECO:0000313" key="5">
    <source>
        <dbReference type="Proteomes" id="UP000644507"/>
    </source>
</evidence>
<dbReference type="NCBIfam" id="TIGR03943">
    <property type="entry name" value="TIGR03943 family putative permease subunit"/>
    <property type="match status" value="1"/>
</dbReference>
<dbReference type="RefSeq" id="WP_189567280.1">
    <property type="nucleotide sequence ID" value="NZ_BMXI01000002.1"/>
</dbReference>
<feature type="domain" description="DUF1980" evidence="2">
    <location>
        <begin position="16"/>
        <end position="96"/>
    </location>
</feature>
<dbReference type="InterPro" id="IPR015402">
    <property type="entry name" value="DUF1980"/>
</dbReference>
<accession>A0A918TF06</accession>
<comment type="caution">
    <text evidence="4">The sequence shown here is derived from an EMBL/GenBank/DDBJ whole genome shotgun (WGS) entry which is preliminary data.</text>
</comment>